<name>A0A1G6Q6R5_9PSEU</name>
<feature type="compositionally biased region" description="Basic and acidic residues" evidence="1">
    <location>
        <begin position="23"/>
        <end position="54"/>
    </location>
</feature>
<evidence type="ECO:0000313" key="3">
    <source>
        <dbReference type="Proteomes" id="UP000199494"/>
    </source>
</evidence>
<proteinExistence type="predicted"/>
<protein>
    <submittedName>
        <fullName evidence="2">Uncharacterized protein</fullName>
    </submittedName>
</protein>
<reference evidence="2 3" key="1">
    <citation type="submission" date="2016-10" db="EMBL/GenBank/DDBJ databases">
        <authorList>
            <person name="de Groot N.N."/>
        </authorList>
    </citation>
    <scope>NUCLEOTIDE SEQUENCE [LARGE SCALE GENOMIC DNA]</scope>
    <source>
        <strain evidence="2 3">CGMCC 4.5506</strain>
    </source>
</reference>
<accession>A0A1G6Q6R5</accession>
<dbReference type="AlphaFoldDB" id="A0A1G6Q6R5"/>
<feature type="region of interest" description="Disordered" evidence="1">
    <location>
        <begin position="80"/>
        <end position="100"/>
    </location>
</feature>
<evidence type="ECO:0000256" key="1">
    <source>
        <dbReference type="SAM" id="MobiDB-lite"/>
    </source>
</evidence>
<organism evidence="2 3">
    <name type="scientific">Prauserella marina</name>
    <dbReference type="NCBI Taxonomy" id="530584"/>
    <lineage>
        <taxon>Bacteria</taxon>
        <taxon>Bacillati</taxon>
        <taxon>Actinomycetota</taxon>
        <taxon>Actinomycetes</taxon>
        <taxon>Pseudonocardiales</taxon>
        <taxon>Pseudonocardiaceae</taxon>
        <taxon>Prauserella</taxon>
    </lineage>
</organism>
<dbReference type="STRING" id="530584.SAMN05421630_104245"/>
<dbReference type="Proteomes" id="UP000199494">
    <property type="component" value="Unassembled WGS sequence"/>
</dbReference>
<keyword evidence="3" id="KW-1185">Reference proteome</keyword>
<sequence>MPCPNGCGGEWRYPEAERERVIERRDNGRDHCDDGGEQVEHRDHDRAAGQDTPDRVVGNADQANRIGADFIRGALRNWGFLESKDDGPESASGNRPPCER</sequence>
<evidence type="ECO:0000313" key="2">
    <source>
        <dbReference type="EMBL" id="SDC87614.1"/>
    </source>
</evidence>
<gene>
    <name evidence="2" type="ORF">SAMN05421630_104245</name>
</gene>
<dbReference type="EMBL" id="FMZE01000004">
    <property type="protein sequence ID" value="SDC87614.1"/>
    <property type="molecule type" value="Genomic_DNA"/>
</dbReference>
<feature type="region of interest" description="Disordered" evidence="1">
    <location>
        <begin position="23"/>
        <end position="61"/>
    </location>
</feature>